<comment type="caution">
    <text evidence="1">The sequence shown here is derived from an EMBL/GenBank/DDBJ whole genome shotgun (WGS) entry which is preliminary data.</text>
</comment>
<reference evidence="1 2" key="1">
    <citation type="submission" date="2016-07" db="EMBL/GenBank/DDBJ databases">
        <title>Pervasive Adenine N6-methylation of Active Genes in Fungi.</title>
        <authorList>
            <consortium name="DOE Joint Genome Institute"/>
            <person name="Mondo S.J."/>
            <person name="Dannebaum R.O."/>
            <person name="Kuo R.C."/>
            <person name="Labutti K."/>
            <person name="Haridas S."/>
            <person name="Kuo A."/>
            <person name="Salamov A."/>
            <person name="Ahrendt S.R."/>
            <person name="Lipzen A."/>
            <person name="Sullivan W."/>
            <person name="Andreopoulos W.B."/>
            <person name="Clum A."/>
            <person name="Lindquist E."/>
            <person name="Daum C."/>
            <person name="Ramamoorthy G.K."/>
            <person name="Gryganskyi A."/>
            <person name="Culley D."/>
            <person name="Magnuson J.K."/>
            <person name="James T.Y."/>
            <person name="O'Malley M.A."/>
            <person name="Stajich J.E."/>
            <person name="Spatafora J.W."/>
            <person name="Visel A."/>
            <person name="Grigoriev I.V."/>
        </authorList>
    </citation>
    <scope>NUCLEOTIDE SEQUENCE [LARGE SCALE GENOMIC DNA]</scope>
    <source>
        <strain evidence="1 2">NRRL 3116</strain>
    </source>
</reference>
<proteinExistence type="predicted"/>
<dbReference type="Proteomes" id="UP000193648">
    <property type="component" value="Unassembled WGS sequence"/>
</dbReference>
<dbReference type="RefSeq" id="XP_021881113.1">
    <property type="nucleotide sequence ID" value="XM_022028833.1"/>
</dbReference>
<protein>
    <recommendedName>
        <fullName evidence="3">F-box domain-containing protein</fullName>
    </recommendedName>
</protein>
<dbReference type="EMBL" id="MCFF01000020">
    <property type="protein sequence ID" value="ORZ14981.1"/>
    <property type="molecule type" value="Genomic_DNA"/>
</dbReference>
<organism evidence="1 2">
    <name type="scientific">Lobosporangium transversale</name>
    <dbReference type="NCBI Taxonomy" id="64571"/>
    <lineage>
        <taxon>Eukaryota</taxon>
        <taxon>Fungi</taxon>
        <taxon>Fungi incertae sedis</taxon>
        <taxon>Mucoromycota</taxon>
        <taxon>Mortierellomycotina</taxon>
        <taxon>Mortierellomycetes</taxon>
        <taxon>Mortierellales</taxon>
        <taxon>Mortierellaceae</taxon>
        <taxon>Lobosporangium</taxon>
    </lineage>
</organism>
<evidence type="ECO:0008006" key="3">
    <source>
        <dbReference type="Google" id="ProtNLM"/>
    </source>
</evidence>
<evidence type="ECO:0000313" key="1">
    <source>
        <dbReference type="EMBL" id="ORZ14981.1"/>
    </source>
</evidence>
<dbReference type="InParanoid" id="A0A1Y2GM95"/>
<evidence type="ECO:0000313" key="2">
    <source>
        <dbReference type="Proteomes" id="UP000193648"/>
    </source>
</evidence>
<keyword evidence="2" id="KW-1185">Reference proteome</keyword>
<dbReference type="OrthoDB" id="2437965at2759"/>
<sequence length="456" mass="52510">MNKNPLDIPEIRSRIALFVTLKDALSCVLLSKGFSQDFVYPVWHTIDLAIHPGFLQMDRSTLFKLGHHIRTIKNVSTLKQLKFLQSFKACNLSTLEVEMTESFLYHTRCYSLIRRTHGNLTNLILRRRREPSFRSSPRFLLDSLMTITQPTQPPKLTSISITSLHLTRTSFVALLRACPALTNVDVWETVFTLDQALDTFQHTGVTSIKALMKVVVMPNQPSIFIHFPNLRQWDTASSQTPDSFPTQLVKDTFSIWCPKLIEIKSNFTSSNLLVHLLVKDVFINLTALTFRYECMSEDLVQTIACYPTKWTKICCYPPSSNSGEKEDDILQRQDQFQSSGRILQLWPRLLEKLVTLDIIEHKMNIDEVEKASWSCNDLETLFVRIQGLSTKEKIDSVLMRLKEMKALQRRKSGTPVIAVRMDDHDREMSIEARVLNHLLKFKKLKYVSLGSTAWTV</sequence>
<dbReference type="AlphaFoldDB" id="A0A1Y2GM95"/>
<gene>
    <name evidence="1" type="ORF">BCR41DRAFT_396699</name>
</gene>
<accession>A0A1Y2GM95</accession>
<name>A0A1Y2GM95_9FUNG</name>
<dbReference type="GeneID" id="33570676"/>